<reference evidence="1 2" key="1">
    <citation type="submission" date="2013-05" db="EMBL/GenBank/DDBJ databases">
        <title>Draft genome sequence of Rubidibacter lacunae KORDI 51-2.</title>
        <authorList>
            <person name="Choi D.H."/>
            <person name="Noh J.H."/>
            <person name="Kwon K.-K."/>
            <person name="Lee J.-H."/>
            <person name="Ryu J.-Y."/>
        </authorList>
    </citation>
    <scope>NUCLEOTIDE SEQUENCE [LARGE SCALE GENOMIC DNA]</scope>
    <source>
        <strain evidence="1 2">KORDI 51-2</strain>
    </source>
</reference>
<dbReference type="EMBL" id="ASSJ01000076">
    <property type="protein sequence ID" value="ERN40532.1"/>
    <property type="molecule type" value="Genomic_DNA"/>
</dbReference>
<keyword evidence="2" id="KW-1185">Reference proteome</keyword>
<dbReference type="AlphaFoldDB" id="U5DGZ4"/>
<protein>
    <submittedName>
        <fullName evidence="1">Uncharacterized protein</fullName>
    </submittedName>
</protein>
<comment type="caution">
    <text evidence="1">The sequence shown here is derived from an EMBL/GenBank/DDBJ whole genome shotgun (WGS) entry which is preliminary data.</text>
</comment>
<proteinExistence type="predicted"/>
<dbReference type="Proteomes" id="UP000016960">
    <property type="component" value="Unassembled WGS sequence"/>
</dbReference>
<sequence>MHSASSAATRHPFTLASGCQGKLVNTTIPEAECYRTLFLAKRSSKSIGFGSDFADKIARPLEGRTCYLSEN</sequence>
<accession>U5DGZ4</accession>
<name>U5DGZ4_9CHRO</name>
<dbReference type="InParanoid" id="U5DGZ4"/>
<evidence type="ECO:0000313" key="2">
    <source>
        <dbReference type="Proteomes" id="UP000016960"/>
    </source>
</evidence>
<evidence type="ECO:0000313" key="1">
    <source>
        <dbReference type="EMBL" id="ERN40532.1"/>
    </source>
</evidence>
<organism evidence="1 2">
    <name type="scientific">Rubidibacter lacunae KORDI 51-2</name>
    <dbReference type="NCBI Taxonomy" id="582515"/>
    <lineage>
        <taxon>Bacteria</taxon>
        <taxon>Bacillati</taxon>
        <taxon>Cyanobacteriota</taxon>
        <taxon>Cyanophyceae</taxon>
        <taxon>Oscillatoriophycideae</taxon>
        <taxon>Chroococcales</taxon>
        <taxon>Aphanothecaceae</taxon>
        <taxon>Rubidibacter</taxon>
    </lineage>
</organism>
<gene>
    <name evidence="1" type="ORF">KR51_00030800</name>
</gene>